<name>A0A1Z3U5H1_BREVE</name>
<dbReference type="GO" id="GO:0003677">
    <property type="term" value="F:DNA binding"/>
    <property type="evidence" value="ECO:0007669"/>
    <property type="project" value="UniProtKB-KW"/>
</dbReference>
<evidence type="ECO:0000313" key="4">
    <source>
        <dbReference type="EMBL" id="ASE38390.1"/>
    </source>
</evidence>
<evidence type="ECO:0000313" key="5">
    <source>
        <dbReference type="Proteomes" id="UP000197050"/>
    </source>
</evidence>
<accession>A0A1Z3U5H1</accession>
<evidence type="ECO:0000259" key="3">
    <source>
        <dbReference type="Pfam" id="PF00440"/>
    </source>
</evidence>
<gene>
    <name evidence="4" type="ORF">CEP68_02100</name>
</gene>
<protein>
    <submittedName>
        <fullName evidence="4">TetR/AcrR family transcriptional regulator</fullName>
    </submittedName>
</protein>
<dbReference type="AlphaFoldDB" id="A0A1Z3U5H1"/>
<feature type="compositionally biased region" description="Basic and acidic residues" evidence="2">
    <location>
        <begin position="59"/>
        <end position="68"/>
    </location>
</feature>
<feature type="domain" description="HTH tetR-type" evidence="3">
    <location>
        <begin position="205"/>
        <end position="246"/>
    </location>
</feature>
<feature type="compositionally biased region" description="Basic residues" evidence="2">
    <location>
        <begin position="81"/>
        <end position="95"/>
    </location>
</feature>
<organism evidence="4 5">
    <name type="scientific">Brevundimonas vesicularis</name>
    <name type="common">Pseudomonas vesicularis</name>
    <dbReference type="NCBI Taxonomy" id="41276"/>
    <lineage>
        <taxon>Bacteria</taxon>
        <taxon>Pseudomonadati</taxon>
        <taxon>Pseudomonadota</taxon>
        <taxon>Alphaproteobacteria</taxon>
        <taxon>Caulobacterales</taxon>
        <taxon>Caulobacteraceae</taxon>
        <taxon>Brevundimonas</taxon>
    </lineage>
</organism>
<dbReference type="InterPro" id="IPR009057">
    <property type="entry name" value="Homeodomain-like_sf"/>
</dbReference>
<keyword evidence="1" id="KW-0238">DNA-binding</keyword>
<reference evidence="5" key="1">
    <citation type="submission" date="2017-06" db="EMBL/GenBank/DDBJ databases">
        <title>FDA dAtabase for Regulatory Grade micrObial Sequences (FDA-ARGOS): Supporting development and validation of Infectious Disease Dx tests.</title>
        <authorList>
            <person name="Minogue T."/>
            <person name="Wolcott M."/>
            <person name="Wasieloski L."/>
            <person name="Aguilar W."/>
            <person name="Moore D."/>
            <person name="Tallon L."/>
            <person name="Sadzewicz L."/>
            <person name="Sengamalay N."/>
            <person name="Ott S."/>
            <person name="Godinez A."/>
            <person name="Nagaraj S."/>
            <person name="Nadendla S."/>
            <person name="Geyer C."/>
            <person name="Sichtig H."/>
        </authorList>
    </citation>
    <scope>NUCLEOTIDE SEQUENCE [LARGE SCALE GENOMIC DNA]</scope>
    <source>
        <strain evidence="5">FDAARGOS_289</strain>
    </source>
</reference>
<dbReference type="SUPFAM" id="SSF46689">
    <property type="entry name" value="Homeodomain-like"/>
    <property type="match status" value="1"/>
</dbReference>
<dbReference type="Gene3D" id="1.10.10.60">
    <property type="entry name" value="Homeodomain-like"/>
    <property type="match status" value="1"/>
</dbReference>
<dbReference type="Proteomes" id="UP000197050">
    <property type="component" value="Chromosome"/>
</dbReference>
<dbReference type="EMBL" id="CP022048">
    <property type="protein sequence ID" value="ASE38390.1"/>
    <property type="molecule type" value="Genomic_DNA"/>
</dbReference>
<dbReference type="Pfam" id="PF00440">
    <property type="entry name" value="TetR_N"/>
    <property type="match status" value="1"/>
</dbReference>
<dbReference type="KEGG" id="bvc:CEP68_02100"/>
<sequence length="334" mass="36222">MIPPPIWLTFSTATPGETSDGRLQLQSRIRPAGHVRRKGPDHASSAQRPRPSRPYRRRAAADHGRAHQEASGSGHADLRPARHCRPRPRHGRSRAGGRDRRLGSRPGRRHAAGPGGAGQSRGRPLVRRPGQAGWLRRLRRHVCLARVGRSGRRRRPRHARADRLGAAAVNAPLVFTNAAVPLTEPDGTRRSKRQISKELTALRVIEAARFAFTNTGYYASGIRDIARRAGTSTGAVFATAPDKESLWVLAMGGPPPSLDLAEEVALIEAQRPDWVYIFRKAPGGVYLATLSPENLNPLHNSGPVATGKGDSPAAALRAARLQADRKSPIQGTIQ</sequence>
<evidence type="ECO:0000256" key="1">
    <source>
        <dbReference type="ARBA" id="ARBA00023125"/>
    </source>
</evidence>
<evidence type="ECO:0000256" key="2">
    <source>
        <dbReference type="SAM" id="MobiDB-lite"/>
    </source>
</evidence>
<feature type="region of interest" description="Disordered" evidence="2">
    <location>
        <begin position="11"/>
        <end position="132"/>
    </location>
</feature>
<proteinExistence type="predicted"/>
<dbReference type="InterPro" id="IPR001647">
    <property type="entry name" value="HTH_TetR"/>
</dbReference>